<dbReference type="EMBL" id="CM008054">
    <property type="protein sequence ID" value="PVH32611.1"/>
    <property type="molecule type" value="Genomic_DNA"/>
</dbReference>
<dbReference type="Proteomes" id="UP000243499">
    <property type="component" value="Chromosome 9"/>
</dbReference>
<sequence length="91" mass="10581">MEAEEETEEISWLRVRMQPTSPVADLSCLRRDASGSSRVYTKFRNRLAPGHQGDLFRSVRQHSCWCKPTRNLLQRCSKAALLAWRFMAQNI</sequence>
<dbReference type="AlphaFoldDB" id="A0A2T8I4L7"/>
<protein>
    <submittedName>
        <fullName evidence="1">Uncharacterized protein</fullName>
    </submittedName>
</protein>
<gene>
    <name evidence="1" type="ORF">PAHAL_9G442400</name>
</gene>
<reference evidence="1" key="1">
    <citation type="submission" date="2018-04" db="EMBL/GenBank/DDBJ databases">
        <title>WGS assembly of Panicum hallii.</title>
        <authorList>
            <person name="Lovell J."/>
            <person name="Jenkins J."/>
            <person name="Lowry D."/>
            <person name="Mamidi S."/>
            <person name="Sreedasyam A."/>
            <person name="Weng X."/>
            <person name="Barry K."/>
            <person name="Bonette J."/>
            <person name="Campitelli B."/>
            <person name="Daum C."/>
            <person name="Gordon S."/>
            <person name="Gould B."/>
            <person name="Lipzen A."/>
            <person name="Macqueen A."/>
            <person name="Palacio-Mejia J."/>
            <person name="Plott C."/>
            <person name="Shakirov E."/>
            <person name="Shu S."/>
            <person name="Yoshinaga Y."/>
            <person name="Zane M."/>
            <person name="Rokhsar D."/>
            <person name="Grimwood J."/>
            <person name="Schmutz J."/>
            <person name="Juenger T."/>
        </authorList>
    </citation>
    <scope>NUCLEOTIDE SEQUENCE [LARGE SCALE GENOMIC DNA]</scope>
    <source>
        <strain evidence="1">FIL2</strain>
    </source>
</reference>
<accession>A0A2T8I4L7</accession>
<name>A0A2T8I4L7_9POAL</name>
<evidence type="ECO:0000313" key="1">
    <source>
        <dbReference type="EMBL" id="PVH32611.1"/>
    </source>
</evidence>
<dbReference type="Gramene" id="PVH32611">
    <property type="protein sequence ID" value="PVH32611"/>
    <property type="gene ID" value="PAHAL_9G442400"/>
</dbReference>
<organism evidence="1">
    <name type="scientific">Panicum hallii</name>
    <dbReference type="NCBI Taxonomy" id="206008"/>
    <lineage>
        <taxon>Eukaryota</taxon>
        <taxon>Viridiplantae</taxon>
        <taxon>Streptophyta</taxon>
        <taxon>Embryophyta</taxon>
        <taxon>Tracheophyta</taxon>
        <taxon>Spermatophyta</taxon>
        <taxon>Magnoliopsida</taxon>
        <taxon>Liliopsida</taxon>
        <taxon>Poales</taxon>
        <taxon>Poaceae</taxon>
        <taxon>PACMAD clade</taxon>
        <taxon>Panicoideae</taxon>
        <taxon>Panicodae</taxon>
        <taxon>Paniceae</taxon>
        <taxon>Panicinae</taxon>
        <taxon>Panicum</taxon>
        <taxon>Panicum sect. Panicum</taxon>
    </lineage>
</organism>
<proteinExistence type="predicted"/>